<dbReference type="SMART" id="SM00481">
    <property type="entry name" value="POLIIIAc"/>
    <property type="match status" value="1"/>
</dbReference>
<dbReference type="Pfam" id="PF02811">
    <property type="entry name" value="PHP"/>
    <property type="match status" value="1"/>
</dbReference>
<sequence>MSDHDDADLHSHSSESDGTVRPKELVGLAAEAGLKYLGLTDHDTTSGIDEAAGALPRGLTLLPGAELSCSVTVNDRPRTVHVLAYLFNRENPALGEVMGRVRADRERRAREIVALLAADGHRVTWEAVQALAGTGSIGKPAIAQALVNVGALADVGAAWTPEWLASGGRYHVPKWQPDAIDAIRLVEAAGGVTVLAHPLRKDRGGLLTDQHLAMLAAAGLFGIEVFHPEHDAEQQRRLRGLAADLGVEATGGSDYHGDRKPQPLGAHRTSREVVERLIASASGATPIRG</sequence>
<organism evidence="3 4">
    <name type="scientific">Frankia alni (strain DSM 45986 / CECT 9034 / ACN14a)</name>
    <dbReference type="NCBI Taxonomy" id="326424"/>
    <lineage>
        <taxon>Bacteria</taxon>
        <taxon>Bacillati</taxon>
        <taxon>Actinomycetota</taxon>
        <taxon>Actinomycetes</taxon>
        <taxon>Frankiales</taxon>
        <taxon>Frankiaceae</taxon>
        <taxon>Frankia</taxon>
    </lineage>
</organism>
<dbReference type="Gene3D" id="1.10.150.650">
    <property type="match status" value="1"/>
</dbReference>
<dbReference type="InterPro" id="IPR003141">
    <property type="entry name" value="Pol/His_phosphatase_N"/>
</dbReference>
<dbReference type="HOGENOM" id="CLU_067347_1_0_11"/>
<proteinExistence type="predicted"/>
<dbReference type="KEGG" id="fal:FRAAL2718"/>
<dbReference type="GO" id="GO:0004534">
    <property type="term" value="F:5'-3' RNA exonuclease activity"/>
    <property type="evidence" value="ECO:0007669"/>
    <property type="project" value="TreeGrafter"/>
</dbReference>
<dbReference type="GO" id="GO:0035312">
    <property type="term" value="F:5'-3' DNA exonuclease activity"/>
    <property type="evidence" value="ECO:0007669"/>
    <property type="project" value="TreeGrafter"/>
</dbReference>
<dbReference type="PANTHER" id="PTHR42924">
    <property type="entry name" value="EXONUCLEASE"/>
    <property type="match status" value="1"/>
</dbReference>
<evidence type="ECO:0000313" key="4">
    <source>
        <dbReference type="Proteomes" id="UP000000657"/>
    </source>
</evidence>
<dbReference type="EMBL" id="CT573213">
    <property type="protein sequence ID" value="CAJ61364.1"/>
    <property type="molecule type" value="Genomic_DNA"/>
</dbReference>
<dbReference type="InterPro" id="IPR016195">
    <property type="entry name" value="Pol/histidinol_Pase-like"/>
</dbReference>
<dbReference type="eggNOG" id="COG0613">
    <property type="taxonomic scope" value="Bacteria"/>
</dbReference>
<evidence type="ECO:0000259" key="2">
    <source>
        <dbReference type="SMART" id="SM00481"/>
    </source>
</evidence>
<dbReference type="CDD" id="cd07438">
    <property type="entry name" value="PHP_HisPPase_AMP"/>
    <property type="match status" value="1"/>
</dbReference>
<dbReference type="Gene3D" id="3.20.20.140">
    <property type="entry name" value="Metal-dependent hydrolases"/>
    <property type="match status" value="1"/>
</dbReference>
<dbReference type="STRING" id="326424.FRAAL2718"/>
<feature type="region of interest" description="Disordered" evidence="1">
    <location>
        <begin position="1"/>
        <end position="22"/>
    </location>
</feature>
<dbReference type="SUPFAM" id="SSF89550">
    <property type="entry name" value="PHP domain-like"/>
    <property type="match status" value="1"/>
</dbReference>
<dbReference type="InterPro" id="IPR004013">
    <property type="entry name" value="PHP_dom"/>
</dbReference>
<reference evidence="3 4" key="1">
    <citation type="journal article" date="2007" name="Genome Res.">
        <title>Genome characteristics of facultatively symbiotic Frankia sp. strains reflect host range and host plant biogeography.</title>
        <authorList>
            <person name="Normand P."/>
            <person name="Lapierre P."/>
            <person name="Tisa L.S."/>
            <person name="Gogarten J.P."/>
            <person name="Alloisio N."/>
            <person name="Bagnarol E."/>
            <person name="Bassi C.A."/>
            <person name="Berry A.M."/>
            <person name="Bickhart D.M."/>
            <person name="Choisne N."/>
            <person name="Couloux A."/>
            <person name="Cournoyer B."/>
            <person name="Cruveiller S."/>
            <person name="Daubin V."/>
            <person name="Demange N."/>
            <person name="Francino M.P."/>
            <person name="Goltsman E."/>
            <person name="Huang Y."/>
            <person name="Kopp O.R."/>
            <person name="Labarre L."/>
            <person name="Lapidus A."/>
            <person name="Lavire C."/>
            <person name="Marechal J."/>
            <person name="Martinez M."/>
            <person name="Mastronunzio J.E."/>
            <person name="Mullin B.C."/>
            <person name="Niemann J."/>
            <person name="Pujic P."/>
            <person name="Rawnsley T."/>
            <person name="Rouy Z."/>
            <person name="Schenowitz C."/>
            <person name="Sellstedt A."/>
            <person name="Tavares F."/>
            <person name="Tomkins J.P."/>
            <person name="Vallenet D."/>
            <person name="Valverde C."/>
            <person name="Wall L.G."/>
            <person name="Wang Y."/>
            <person name="Medigue C."/>
            <person name="Benson D.R."/>
        </authorList>
    </citation>
    <scope>NUCLEOTIDE SEQUENCE [LARGE SCALE GENOMIC DNA]</scope>
    <source>
        <strain evidence="4">DSM 45986 / CECT 9034 / ACN14a</strain>
    </source>
</reference>
<name>Q0RM88_FRAAA</name>
<feature type="region of interest" description="Disordered" evidence="1">
    <location>
        <begin position="249"/>
        <end position="269"/>
    </location>
</feature>
<dbReference type="PANTHER" id="PTHR42924:SF3">
    <property type="entry name" value="POLYMERASE_HISTIDINOL PHOSPHATASE N-TERMINAL DOMAIN-CONTAINING PROTEIN"/>
    <property type="match status" value="1"/>
</dbReference>
<protein>
    <recommendedName>
        <fullName evidence="2">Polymerase/histidinol phosphatase N-terminal domain-containing protein</fullName>
    </recommendedName>
</protein>
<dbReference type="OrthoDB" id="9804333at2"/>
<dbReference type="Proteomes" id="UP000000657">
    <property type="component" value="Chromosome"/>
</dbReference>
<gene>
    <name evidence="3" type="ordered locus">FRAAL2718</name>
</gene>
<dbReference type="AlphaFoldDB" id="Q0RM88"/>
<feature type="domain" description="Polymerase/histidinol phosphatase N-terminal" evidence="2">
    <location>
        <begin position="7"/>
        <end position="71"/>
    </location>
</feature>
<dbReference type="InterPro" id="IPR052018">
    <property type="entry name" value="PHP_domain"/>
</dbReference>
<evidence type="ECO:0000256" key="1">
    <source>
        <dbReference type="SAM" id="MobiDB-lite"/>
    </source>
</evidence>
<keyword evidence="4" id="KW-1185">Reference proteome</keyword>
<accession>Q0RM88</accession>
<evidence type="ECO:0000313" key="3">
    <source>
        <dbReference type="EMBL" id="CAJ61364.1"/>
    </source>
</evidence>
<dbReference type="RefSeq" id="WP_011603872.1">
    <property type="nucleotide sequence ID" value="NC_008278.1"/>
</dbReference>